<feature type="compositionally biased region" description="Polar residues" evidence="1">
    <location>
        <begin position="212"/>
        <end position="222"/>
    </location>
</feature>
<evidence type="ECO:0000313" key="3">
    <source>
        <dbReference type="EMBL" id="OGN05746.1"/>
    </source>
</evidence>
<protein>
    <recommendedName>
        <fullName evidence="5">DUF3105 domain-containing protein</fullName>
    </recommendedName>
</protein>
<comment type="caution">
    <text evidence="3">The sequence shown here is derived from an EMBL/GenBank/DDBJ whole genome shotgun (WGS) entry which is preliminary data.</text>
</comment>
<evidence type="ECO:0000313" key="4">
    <source>
        <dbReference type="Proteomes" id="UP000177507"/>
    </source>
</evidence>
<dbReference type="Pfam" id="PF11303">
    <property type="entry name" value="DUF3105"/>
    <property type="match status" value="1"/>
</dbReference>
<evidence type="ECO:0008006" key="5">
    <source>
        <dbReference type="Google" id="ProtNLM"/>
    </source>
</evidence>
<proteinExistence type="predicted"/>
<evidence type="ECO:0000256" key="2">
    <source>
        <dbReference type="SAM" id="Phobius"/>
    </source>
</evidence>
<dbReference type="PANTHER" id="PTHR34179">
    <property type="entry name" value="TUMOR PROTEIN P53-INDUCIBLE PROTEIN 13"/>
    <property type="match status" value="1"/>
</dbReference>
<feature type="transmembrane region" description="Helical" evidence="2">
    <location>
        <begin position="37"/>
        <end position="54"/>
    </location>
</feature>
<gene>
    <name evidence="3" type="ORF">A2831_03710</name>
</gene>
<name>A0A1F8F0E7_9BACT</name>
<organism evidence="3 4">
    <name type="scientific">Candidatus Yanofskybacteria bacterium RIFCSPHIGHO2_01_FULL_44_17</name>
    <dbReference type="NCBI Taxonomy" id="1802668"/>
    <lineage>
        <taxon>Bacteria</taxon>
        <taxon>Candidatus Yanofskyibacteriota</taxon>
    </lineage>
</organism>
<dbReference type="InterPro" id="IPR021454">
    <property type="entry name" value="DUF3105"/>
</dbReference>
<dbReference type="PANTHER" id="PTHR34179:SF1">
    <property type="entry name" value="TUMOR PROTEIN P53-INDUCIBLE PROTEIN 13"/>
    <property type="match status" value="1"/>
</dbReference>
<reference evidence="3 4" key="1">
    <citation type="journal article" date="2016" name="Nat. Commun.">
        <title>Thousands of microbial genomes shed light on interconnected biogeochemical processes in an aquifer system.</title>
        <authorList>
            <person name="Anantharaman K."/>
            <person name="Brown C.T."/>
            <person name="Hug L.A."/>
            <person name="Sharon I."/>
            <person name="Castelle C.J."/>
            <person name="Probst A.J."/>
            <person name="Thomas B.C."/>
            <person name="Singh A."/>
            <person name="Wilkins M.J."/>
            <person name="Karaoz U."/>
            <person name="Brodie E.L."/>
            <person name="Williams K.H."/>
            <person name="Hubbard S.S."/>
            <person name="Banfield J.F."/>
        </authorList>
    </citation>
    <scope>NUCLEOTIDE SEQUENCE [LARGE SCALE GENOMIC DNA]</scope>
</reference>
<dbReference type="STRING" id="1802668.A2831_03710"/>
<feature type="region of interest" description="Disordered" evidence="1">
    <location>
        <begin position="200"/>
        <end position="222"/>
    </location>
</feature>
<sequence length="222" mass="24911">MEEKTTTNEYLIKKEEKEKEAQVRDNKKKMRSAGRKAIVLIVLFLVIFGIYKAFSSKASLPPGQFFEAQSREHIDVGAAHPAYNSNPPSGGWHYNVPAQTGIYDKELPDEQIIHNLEHGHIWLAYKPDLAPEQIEKLAEIAKDYGSRIIMTPRATNDSPIAIIAWEHVYKIDAVDETTEPQIKAFIAAYRNIAGPERNIPDSGFGDFRGKTSVPSLAPTHND</sequence>
<dbReference type="AlphaFoldDB" id="A0A1F8F0E7"/>
<dbReference type="EMBL" id="MGJI01000004">
    <property type="protein sequence ID" value="OGN05746.1"/>
    <property type="molecule type" value="Genomic_DNA"/>
</dbReference>
<keyword evidence="2" id="KW-1133">Transmembrane helix</keyword>
<evidence type="ECO:0000256" key="1">
    <source>
        <dbReference type="SAM" id="MobiDB-lite"/>
    </source>
</evidence>
<keyword evidence="2" id="KW-0472">Membrane</keyword>
<dbReference type="Proteomes" id="UP000177507">
    <property type="component" value="Unassembled WGS sequence"/>
</dbReference>
<dbReference type="GO" id="GO:0005737">
    <property type="term" value="C:cytoplasm"/>
    <property type="evidence" value="ECO:0007669"/>
    <property type="project" value="TreeGrafter"/>
</dbReference>
<keyword evidence="2" id="KW-0812">Transmembrane</keyword>
<accession>A0A1F8F0E7</accession>